<organism evidence="6 7">
    <name type="scientific">Candidatus Peribacter riflensis</name>
    <dbReference type="NCBI Taxonomy" id="1735162"/>
    <lineage>
        <taxon>Bacteria</taxon>
        <taxon>Candidatus Peregrinibacteriota</taxon>
        <taxon>Candidatus Peribacteria</taxon>
        <taxon>Candidatus Peribacterales</taxon>
        <taxon>Candidatus Peribacteraceae</taxon>
        <taxon>Candidatus Peribacter</taxon>
    </lineage>
</organism>
<dbReference type="STRING" id="1735162.PeribacterB2_0409"/>
<dbReference type="Gene3D" id="3.40.190.10">
    <property type="entry name" value="Periplasmic binding protein-like II"/>
    <property type="match status" value="2"/>
</dbReference>
<gene>
    <name evidence="6" type="ORF">PeribacterD1_0410</name>
</gene>
<accession>A0A0S1SRB8</accession>
<dbReference type="Proteomes" id="UP000069135">
    <property type="component" value="Chromosome"/>
</dbReference>
<comment type="similarity">
    <text evidence="1">Belongs to the bacterial solute-binding protein 5 family.</text>
</comment>
<keyword evidence="4" id="KW-0812">Transmembrane</keyword>
<keyword evidence="4" id="KW-1133">Transmembrane helix</keyword>
<reference evidence="7" key="1">
    <citation type="submission" date="2015-10" db="EMBL/GenBank/DDBJ databases">
        <title>Analysis of five complete genome sequences for members of the class Peribacteria in the recently recognized Peregrinibacteria bacterial phylum.</title>
        <authorList>
            <person name="Anantharaman K."/>
            <person name="Brown C.T."/>
            <person name="Burstein D."/>
            <person name="Castelle C.J."/>
            <person name="Probst A.J."/>
            <person name="Thomas B.C."/>
            <person name="Williams K.H."/>
            <person name="Banfield J.F."/>
        </authorList>
    </citation>
    <scope>NUCLEOTIDE SEQUENCE [LARGE SCALE GENOMIC DNA]</scope>
</reference>
<accession>A0A0S1SNR4</accession>
<keyword evidence="4" id="KW-0472">Membrane</keyword>
<dbReference type="PANTHER" id="PTHR30290:SF9">
    <property type="entry name" value="OLIGOPEPTIDE-BINDING PROTEIN APPA"/>
    <property type="match status" value="1"/>
</dbReference>
<proteinExistence type="inferred from homology"/>
<name>A0A0S1SNR4_9BACT</name>
<dbReference type="Pfam" id="PF00496">
    <property type="entry name" value="SBP_bac_5"/>
    <property type="match status" value="1"/>
</dbReference>
<protein>
    <submittedName>
        <fullName evidence="6">Peptide /nickel transport system substrate-binding protein</fullName>
    </submittedName>
</protein>
<dbReference type="AlphaFoldDB" id="A0A0S1SNR4"/>
<dbReference type="PANTHER" id="PTHR30290">
    <property type="entry name" value="PERIPLASMIC BINDING COMPONENT OF ABC TRANSPORTER"/>
    <property type="match status" value="1"/>
</dbReference>
<dbReference type="GO" id="GO:1904680">
    <property type="term" value="F:peptide transmembrane transporter activity"/>
    <property type="evidence" value="ECO:0007669"/>
    <property type="project" value="TreeGrafter"/>
</dbReference>
<feature type="domain" description="Solute-binding protein family 5" evidence="5">
    <location>
        <begin position="98"/>
        <end position="376"/>
    </location>
</feature>
<dbReference type="InterPro" id="IPR000914">
    <property type="entry name" value="SBP_5_dom"/>
</dbReference>
<accession>A0A0S1SIY9</accession>
<dbReference type="GO" id="GO:0015833">
    <property type="term" value="P:peptide transport"/>
    <property type="evidence" value="ECO:0007669"/>
    <property type="project" value="TreeGrafter"/>
</dbReference>
<evidence type="ECO:0000313" key="7">
    <source>
        <dbReference type="Proteomes" id="UP000069135"/>
    </source>
</evidence>
<reference evidence="6 7" key="2">
    <citation type="journal article" date="2016" name="PeerJ">
        <title>Analysis of five complete genome sequences for members of the class Peribacteria in the recently recognized Peregrinibacteria bacterial phylum.</title>
        <authorList>
            <person name="Anantharaman K."/>
            <person name="Brown C.T."/>
            <person name="Burstein D."/>
            <person name="Castelle C.J."/>
            <person name="Probst A.J."/>
            <person name="Thomas B.C."/>
            <person name="Williams K.H."/>
            <person name="Banfield J.F."/>
        </authorList>
    </citation>
    <scope>NUCLEOTIDE SEQUENCE [LARGE SCALE GENOMIC DNA]</scope>
    <source>
        <strain evidence="6">RIFOXYD1_FULL_PER-ii_59_16</strain>
    </source>
</reference>
<dbReference type="SUPFAM" id="SSF53850">
    <property type="entry name" value="Periplasmic binding protein-like II"/>
    <property type="match status" value="2"/>
</dbReference>
<sequence>MVSDPRQFFRIVSRFQKWALRFFALVFLLALLLLLRRFYLQNTELRPERGGTYIEGSVSQFQPLNPWFTITNNVNRDIVSLVFSGLLKYNPEAKRIEDDLATLAVSRDGRLYTLTLKDNIVWHDSTQEDPHPVTSEDVLFTFQTVQDADFPNTLLRENFRGVKAEKIDARSVRFTLDEPYTFFSSNLTLGLLPKRAFEGVPVRKIDQALDFGLKPVGAGPYAFKSLVQTDLSTEVTLERFPRPIDSETYIKRIIFRIFPDYNTLLSDIRNLDGVRLVPRNDEGEPIVPRRFTAINYTLPQYVALFFNLDHPFLQDPKLRLGLQLGTNKQAIVDALAEKVIVDTPLLELDTSDWRYSFDTKAAQGALFESKWNLPEKVRLQRLLEIRETNATGLLHMEPIVLLDTGAALTLTGSLAQSKIGSTVNGIPVVANPTASGTWVVALPTAGGTGALRLGQNFVQLFDEKGKVLDSAIVWRTARSRDYRRAALEQGLLEQFLQSRAGALPTEERITVQDLAVEQGMLRLRTDNDKTDIRVNERGERLSLRLLTGESPPSYQKAAELIRDQWAPLGVEITLDVPETRAAFEKKLIARDYDILLFGQSLLDNLDSYPYWHSDGIQGVDEAPLGLRLDAYNFSQYSSFRADTLLTQIRQTFNEQERQEALAELRTVLAADVPAVFLYSPLYTFAYHQDVHNVAIGHPSLHSDRFLTLHRWYILQERQFRQGKSWWSFLPWLFTSQ</sequence>
<keyword evidence="2" id="KW-0813">Transport</keyword>
<evidence type="ECO:0000313" key="6">
    <source>
        <dbReference type="EMBL" id="ALM13102.1"/>
    </source>
</evidence>
<evidence type="ECO:0000256" key="1">
    <source>
        <dbReference type="ARBA" id="ARBA00005695"/>
    </source>
</evidence>
<keyword evidence="3" id="KW-0732">Signal</keyword>
<feature type="transmembrane region" description="Helical" evidence="4">
    <location>
        <begin position="20"/>
        <end position="39"/>
    </location>
</feature>
<dbReference type="EMBL" id="CP013065">
    <property type="protein sequence ID" value="ALM13102.1"/>
    <property type="molecule type" value="Genomic_DNA"/>
</dbReference>
<accession>A0A0S1SM58</accession>
<evidence type="ECO:0000256" key="2">
    <source>
        <dbReference type="ARBA" id="ARBA00022448"/>
    </source>
</evidence>
<dbReference type="Gene3D" id="3.90.76.10">
    <property type="entry name" value="Dipeptide-binding Protein, Domain 1"/>
    <property type="match status" value="1"/>
</dbReference>
<dbReference type="InterPro" id="IPR039424">
    <property type="entry name" value="SBP_5"/>
</dbReference>
<accession>A0A0S1SNX2</accession>
<dbReference type="Gene3D" id="3.10.105.10">
    <property type="entry name" value="Dipeptide-binding Protein, Domain 3"/>
    <property type="match status" value="2"/>
</dbReference>
<dbReference type="KEGG" id="prf:PeribacterA2_0410"/>
<evidence type="ECO:0000256" key="4">
    <source>
        <dbReference type="SAM" id="Phobius"/>
    </source>
</evidence>
<evidence type="ECO:0000256" key="3">
    <source>
        <dbReference type="ARBA" id="ARBA00022729"/>
    </source>
</evidence>
<evidence type="ECO:0000259" key="5">
    <source>
        <dbReference type="Pfam" id="PF00496"/>
    </source>
</evidence>